<reference evidence="1" key="1">
    <citation type="submission" date="2017-09" db="EMBL/GenBank/DDBJ databases">
        <title>Complete Genome Sequence of ansamitocin-producing Bacterium Actinosynnema pretiosum X47.</title>
        <authorList>
            <person name="Cao G."/>
            <person name="Zong G."/>
            <person name="Zhong C."/>
            <person name="Fu J."/>
        </authorList>
    </citation>
    <scope>NUCLEOTIDE SEQUENCE [LARGE SCALE GENOMIC DNA]</scope>
    <source>
        <strain evidence="1">X47</strain>
    </source>
</reference>
<evidence type="ECO:0000313" key="2">
    <source>
        <dbReference type="Proteomes" id="UP000218505"/>
    </source>
</evidence>
<gene>
    <name evidence="1" type="ORF">CNX65_14760</name>
</gene>
<dbReference type="RefSeq" id="WP_096493507.1">
    <property type="nucleotide sequence ID" value="NZ_CP023445.1"/>
</dbReference>
<sequence length="84" mass="8910">MSADGGGSGVEVGDLAEELRATRVEQVEHLRRGDPETAQLMGAWINALLDEWNRRCGRRVAPVVVPALGEAVEGDGERPGRCGG</sequence>
<keyword evidence="2" id="KW-1185">Reference proteome</keyword>
<accession>A0A290Z5X6</accession>
<name>A0A290Z5X6_9PSEU</name>
<dbReference type="EMBL" id="CP023445">
    <property type="protein sequence ID" value="ATE54398.1"/>
    <property type="molecule type" value="Genomic_DNA"/>
</dbReference>
<dbReference type="Proteomes" id="UP000218505">
    <property type="component" value="Chromosome"/>
</dbReference>
<organism evidence="1 2">
    <name type="scientific">Actinosynnema pretiosum</name>
    <dbReference type="NCBI Taxonomy" id="42197"/>
    <lineage>
        <taxon>Bacteria</taxon>
        <taxon>Bacillati</taxon>
        <taxon>Actinomycetota</taxon>
        <taxon>Actinomycetes</taxon>
        <taxon>Pseudonocardiales</taxon>
        <taxon>Pseudonocardiaceae</taxon>
        <taxon>Actinosynnema</taxon>
    </lineage>
</organism>
<protein>
    <submittedName>
        <fullName evidence="1">Uncharacterized protein</fullName>
    </submittedName>
</protein>
<evidence type="ECO:0000313" key="1">
    <source>
        <dbReference type="EMBL" id="ATE54398.1"/>
    </source>
</evidence>
<proteinExistence type="predicted"/>
<dbReference type="AlphaFoldDB" id="A0A290Z5X6"/>
<dbReference type="KEGG" id="apre:CNX65_14760"/>